<keyword evidence="6 8" id="KW-0472">Membrane</keyword>
<sequence>MLSMSSQFPILVAIIPLMAAPVCALLRGRNAPWAFTTIASAFAFYVSLQLLLTVASSGPISYELGGWAPPWGIEYVVDLLSGFLLVLISGISTGVLLFARESVVKEIPTSQLGLFFAAYLLALTGMLGICITGDAFNVFVFLEIMSLSSYALIAMGERTDKRALTAAFQYLIIGTVGATFYLIGVGLIYMMTGTLNIADIAARFPEIEGTRPILAAAGFIVIGLAIKLALFPFHVWLPNSYTYAPSIITAFFAGTATKVGVYLLIRFIFTVFGVNYSFTGLELTDILLPLAVLGFLSMSAVAIYQTNIKRLLAYSSVAQLGYMILGLALASESGLTASIVHIFNHAIVKTGLFLSVGCMFYVVGSNYLKDLDGIGRRMPITTFGFVLGGLGLIGVPLTPGFISKWYLVVAALEKGSFIGYGLVALLMVSSLLAVIYIWRVVEVAYFRDPPDGAEKEEAPMSLLVPTWLFILGSFYFGIETSFSVGMAKAAAAFLMGGA</sequence>
<accession>A0ABS3F989</accession>
<comment type="similarity">
    <text evidence="2">Belongs to the CPA3 antiporters (TC 2.A.63) subunit D family.</text>
</comment>
<dbReference type="PRINTS" id="PR01434">
    <property type="entry name" value="NADHDHGNASE5"/>
</dbReference>
<evidence type="ECO:0000313" key="11">
    <source>
        <dbReference type="Proteomes" id="UP000664761"/>
    </source>
</evidence>
<evidence type="ECO:0000256" key="4">
    <source>
        <dbReference type="ARBA" id="ARBA00022692"/>
    </source>
</evidence>
<dbReference type="PANTHER" id="PTHR42703:SF1">
    <property type="entry name" value="NA(+)_H(+) ANTIPORTER SUBUNIT D1"/>
    <property type="match status" value="1"/>
</dbReference>
<feature type="transmembrane region" description="Helical" evidence="8">
    <location>
        <begin position="311"/>
        <end position="330"/>
    </location>
</feature>
<protein>
    <submittedName>
        <fullName evidence="10">Monovalent cation/H+ antiporter subunit D family protein</fullName>
    </submittedName>
</protein>
<feature type="transmembrane region" description="Helical" evidence="8">
    <location>
        <begin position="212"/>
        <end position="237"/>
    </location>
</feature>
<organism evidence="10 11">
    <name type="scientific">Sneathiella sedimenti</name>
    <dbReference type="NCBI Taxonomy" id="2816034"/>
    <lineage>
        <taxon>Bacteria</taxon>
        <taxon>Pseudomonadati</taxon>
        <taxon>Pseudomonadota</taxon>
        <taxon>Alphaproteobacteria</taxon>
        <taxon>Sneathiellales</taxon>
        <taxon>Sneathiellaceae</taxon>
        <taxon>Sneathiella</taxon>
    </lineage>
</organism>
<feature type="transmembrane region" description="Helical" evidence="8">
    <location>
        <begin position="286"/>
        <end position="304"/>
    </location>
</feature>
<proteinExistence type="inferred from homology"/>
<feature type="transmembrane region" description="Helical" evidence="8">
    <location>
        <begin position="380"/>
        <end position="397"/>
    </location>
</feature>
<evidence type="ECO:0000259" key="9">
    <source>
        <dbReference type="Pfam" id="PF00361"/>
    </source>
</evidence>
<dbReference type="Proteomes" id="UP000664761">
    <property type="component" value="Unassembled WGS sequence"/>
</dbReference>
<feature type="domain" description="NADH:quinone oxidoreductase/Mrp antiporter transmembrane" evidence="9">
    <location>
        <begin position="134"/>
        <end position="422"/>
    </location>
</feature>
<dbReference type="EMBL" id="JAFLNC010000005">
    <property type="protein sequence ID" value="MBO0335092.1"/>
    <property type="molecule type" value="Genomic_DNA"/>
</dbReference>
<reference evidence="10 11" key="1">
    <citation type="submission" date="2021-03" db="EMBL/GenBank/DDBJ databases">
        <title>Sneathiella sp. CAU 1612 isolated from Kang Won-do.</title>
        <authorList>
            <person name="Kim W."/>
        </authorList>
    </citation>
    <scope>NUCLEOTIDE SEQUENCE [LARGE SCALE GENOMIC DNA]</scope>
    <source>
        <strain evidence="10 11">CAU 1612</strain>
    </source>
</reference>
<dbReference type="PANTHER" id="PTHR42703">
    <property type="entry name" value="NADH DEHYDROGENASE"/>
    <property type="match status" value="1"/>
</dbReference>
<evidence type="ECO:0000256" key="5">
    <source>
        <dbReference type="ARBA" id="ARBA00022989"/>
    </source>
</evidence>
<feature type="transmembrane region" description="Helical" evidence="8">
    <location>
        <begin position="6"/>
        <end position="26"/>
    </location>
</feature>
<dbReference type="InterPro" id="IPR050586">
    <property type="entry name" value="CPA3_Na-H_Antiporter_D"/>
</dbReference>
<dbReference type="InterPro" id="IPR001750">
    <property type="entry name" value="ND/Mrp_TM"/>
</dbReference>
<feature type="transmembrane region" description="Helical" evidence="8">
    <location>
        <begin position="459"/>
        <end position="478"/>
    </location>
</feature>
<gene>
    <name evidence="10" type="ORF">J0X12_15835</name>
</gene>
<comment type="subcellular location">
    <subcellularLocation>
        <location evidence="1">Cell membrane</location>
        <topology evidence="1">Multi-pass membrane protein</topology>
    </subcellularLocation>
    <subcellularLocation>
        <location evidence="7">Membrane</location>
        <topology evidence="7">Multi-pass membrane protein</topology>
    </subcellularLocation>
</comment>
<keyword evidence="3" id="KW-1003">Cell membrane</keyword>
<feature type="transmembrane region" description="Helical" evidence="8">
    <location>
        <begin position="249"/>
        <end position="274"/>
    </location>
</feature>
<evidence type="ECO:0000256" key="8">
    <source>
        <dbReference type="SAM" id="Phobius"/>
    </source>
</evidence>
<feature type="transmembrane region" description="Helical" evidence="8">
    <location>
        <begin position="417"/>
        <end position="438"/>
    </location>
</feature>
<feature type="transmembrane region" description="Helical" evidence="8">
    <location>
        <begin position="75"/>
        <end position="99"/>
    </location>
</feature>
<comment type="caution">
    <text evidence="10">The sequence shown here is derived from an EMBL/GenBank/DDBJ whole genome shotgun (WGS) entry which is preliminary data.</text>
</comment>
<evidence type="ECO:0000256" key="2">
    <source>
        <dbReference type="ARBA" id="ARBA00005346"/>
    </source>
</evidence>
<dbReference type="Pfam" id="PF00361">
    <property type="entry name" value="Proton_antipo_M"/>
    <property type="match status" value="1"/>
</dbReference>
<keyword evidence="11" id="KW-1185">Reference proteome</keyword>
<evidence type="ECO:0000256" key="3">
    <source>
        <dbReference type="ARBA" id="ARBA00022475"/>
    </source>
</evidence>
<evidence type="ECO:0000256" key="1">
    <source>
        <dbReference type="ARBA" id="ARBA00004651"/>
    </source>
</evidence>
<feature type="transmembrane region" description="Helical" evidence="8">
    <location>
        <begin position="111"/>
        <end position="129"/>
    </location>
</feature>
<feature type="transmembrane region" description="Helical" evidence="8">
    <location>
        <begin position="33"/>
        <end position="55"/>
    </location>
</feature>
<feature type="transmembrane region" description="Helical" evidence="8">
    <location>
        <begin position="135"/>
        <end position="155"/>
    </location>
</feature>
<keyword evidence="4 7" id="KW-0812">Transmembrane</keyword>
<feature type="transmembrane region" description="Helical" evidence="8">
    <location>
        <begin position="167"/>
        <end position="192"/>
    </location>
</feature>
<feature type="transmembrane region" description="Helical" evidence="8">
    <location>
        <begin position="342"/>
        <end position="368"/>
    </location>
</feature>
<evidence type="ECO:0000256" key="7">
    <source>
        <dbReference type="RuleBase" id="RU000320"/>
    </source>
</evidence>
<evidence type="ECO:0000313" key="10">
    <source>
        <dbReference type="EMBL" id="MBO0335092.1"/>
    </source>
</evidence>
<name>A0ABS3F989_9PROT</name>
<evidence type="ECO:0000256" key="6">
    <source>
        <dbReference type="ARBA" id="ARBA00023136"/>
    </source>
</evidence>
<keyword evidence="5 8" id="KW-1133">Transmembrane helix</keyword>